<dbReference type="GO" id="GO:0005737">
    <property type="term" value="C:cytoplasm"/>
    <property type="evidence" value="ECO:0000318"/>
    <property type="project" value="GO_Central"/>
</dbReference>
<feature type="binding site" evidence="5">
    <location>
        <position position="112"/>
    </location>
    <ligand>
        <name>Fe cation</name>
        <dbReference type="ChEBI" id="CHEBI:24875"/>
        <label>1</label>
    </ligand>
</feature>
<dbReference type="PANTHER" id="PTHR11431:SF75">
    <property type="entry name" value="FERRITIN"/>
    <property type="match status" value="1"/>
</dbReference>
<evidence type="ECO:0000313" key="8">
    <source>
        <dbReference type="Proteomes" id="UP000005239"/>
    </source>
</evidence>
<evidence type="ECO:0000256" key="1">
    <source>
        <dbReference type="ARBA" id="ARBA00007513"/>
    </source>
</evidence>
<comment type="catalytic activity">
    <reaction evidence="6">
        <text>4 Fe(2+) + O2 + 4 H(+) = 4 Fe(3+) + 2 H2O</text>
        <dbReference type="Rhea" id="RHEA:11148"/>
        <dbReference type="ChEBI" id="CHEBI:15377"/>
        <dbReference type="ChEBI" id="CHEBI:15378"/>
        <dbReference type="ChEBI" id="CHEBI:15379"/>
        <dbReference type="ChEBI" id="CHEBI:29033"/>
        <dbReference type="ChEBI" id="CHEBI:29034"/>
        <dbReference type="EC" id="1.16.3.1"/>
    </reaction>
</comment>
<reference evidence="8" key="1">
    <citation type="journal article" date="2008" name="Nat. Genet.">
        <title>The Pristionchus pacificus genome provides a unique perspective on nematode lifestyle and parasitism.</title>
        <authorList>
            <person name="Dieterich C."/>
            <person name="Clifton S.W."/>
            <person name="Schuster L.N."/>
            <person name="Chinwalla A."/>
            <person name="Delehaunty K."/>
            <person name="Dinkelacker I."/>
            <person name="Fulton L."/>
            <person name="Fulton R."/>
            <person name="Godfrey J."/>
            <person name="Minx P."/>
            <person name="Mitreva M."/>
            <person name="Roeseler W."/>
            <person name="Tian H."/>
            <person name="Witte H."/>
            <person name="Yang S.P."/>
            <person name="Wilson R.K."/>
            <person name="Sommer R.J."/>
        </authorList>
    </citation>
    <scope>NUCLEOTIDE SEQUENCE [LARGE SCALE GENOMIC DNA]</scope>
    <source>
        <strain evidence="8">PS312</strain>
    </source>
</reference>
<feature type="binding site" evidence="5">
    <location>
        <position position="32"/>
    </location>
    <ligand>
        <name>Fe cation</name>
        <dbReference type="ChEBI" id="CHEBI:24875"/>
        <label>1</label>
    </ligand>
</feature>
<dbReference type="EnsemblMetazoa" id="PPA27825.1">
    <property type="protein sequence ID" value="PPA27825.1"/>
    <property type="gene ID" value="WBGene00117379"/>
</dbReference>
<proteinExistence type="inferred from homology"/>
<dbReference type="InterPro" id="IPR009040">
    <property type="entry name" value="Ferritin-like_diiron"/>
</dbReference>
<dbReference type="OrthoDB" id="186462at2759"/>
<name>A0A2A6BMU2_PRIPA</name>
<dbReference type="InterPro" id="IPR008331">
    <property type="entry name" value="Ferritin_DPS_dom"/>
</dbReference>
<dbReference type="Proteomes" id="UP000005239">
    <property type="component" value="Unassembled WGS sequence"/>
</dbReference>
<dbReference type="PROSITE" id="PS50905">
    <property type="entry name" value="FERRITIN_LIKE"/>
    <property type="match status" value="1"/>
</dbReference>
<feature type="binding site" evidence="5">
    <location>
        <position position="70"/>
    </location>
    <ligand>
        <name>Fe cation</name>
        <dbReference type="ChEBI" id="CHEBI:24875"/>
        <label>1</label>
    </ligand>
</feature>
<dbReference type="FunFam" id="1.20.1260.10:FF:000002">
    <property type="entry name" value="Ferritin, mitochondrial"/>
    <property type="match status" value="1"/>
</dbReference>
<keyword evidence="6" id="KW-0560">Oxidoreductase</keyword>
<evidence type="ECO:0000256" key="4">
    <source>
        <dbReference type="ARBA" id="ARBA00023004"/>
    </source>
</evidence>
<dbReference type="InterPro" id="IPR012347">
    <property type="entry name" value="Ferritin-like"/>
</dbReference>
<dbReference type="PANTHER" id="PTHR11431">
    <property type="entry name" value="FERRITIN"/>
    <property type="match status" value="1"/>
</dbReference>
<dbReference type="GO" id="GO:0004322">
    <property type="term" value="F:ferroxidase activity"/>
    <property type="evidence" value="ECO:0007669"/>
    <property type="project" value="UniProtKB-EC"/>
</dbReference>
<dbReference type="GO" id="GO:0006826">
    <property type="term" value="P:iron ion transport"/>
    <property type="evidence" value="ECO:0007669"/>
    <property type="project" value="InterPro"/>
</dbReference>
<keyword evidence="4 5" id="KW-0408">Iron</keyword>
<comment type="similarity">
    <text evidence="1 6">Belongs to the ferritin family.</text>
</comment>
<comment type="function">
    <text evidence="6">Stores iron in a soluble, non-toxic, readily available form. Important for iron homeostasis. Iron is taken up in the ferrous form and deposited as ferric hydroxides after oxidation.</text>
</comment>
<accession>A0A2A6BMU2</accession>
<keyword evidence="2 6" id="KW-0409">Iron storage</keyword>
<dbReference type="AlphaFoldDB" id="A0A2A6BMU2"/>
<dbReference type="GO" id="GO:0006879">
    <property type="term" value="P:intracellular iron ion homeostasis"/>
    <property type="evidence" value="ECO:0007669"/>
    <property type="project" value="UniProtKB-KW"/>
</dbReference>
<dbReference type="SUPFAM" id="SSF47240">
    <property type="entry name" value="Ferritin-like"/>
    <property type="match status" value="1"/>
</dbReference>
<reference evidence="7" key="2">
    <citation type="submission" date="2022-06" db="UniProtKB">
        <authorList>
            <consortium name="EnsemblMetazoa"/>
        </authorList>
    </citation>
    <scope>IDENTIFICATION</scope>
    <source>
        <strain evidence="7">PS312</strain>
    </source>
</reference>
<dbReference type="InterPro" id="IPR009078">
    <property type="entry name" value="Ferritin-like_SF"/>
</dbReference>
<keyword evidence="3 5" id="KW-0479">Metal-binding</keyword>
<keyword evidence="8" id="KW-1185">Reference proteome</keyword>
<dbReference type="GO" id="GO:0008199">
    <property type="term" value="F:ferric iron binding"/>
    <property type="evidence" value="ECO:0000318"/>
    <property type="project" value="GO_Central"/>
</dbReference>
<dbReference type="Gene3D" id="1.20.1260.10">
    <property type="match status" value="1"/>
</dbReference>
<accession>A0A8R1YJC8</accession>
<dbReference type="GO" id="GO:0008198">
    <property type="term" value="F:ferrous iron binding"/>
    <property type="evidence" value="ECO:0000318"/>
    <property type="project" value="GO_Central"/>
</dbReference>
<feature type="binding site" evidence="5">
    <location>
        <position position="146"/>
    </location>
    <ligand>
        <name>Fe cation</name>
        <dbReference type="ChEBI" id="CHEBI:24875"/>
        <label>1</label>
    </ligand>
</feature>
<sequence length="179" mass="20532">MSMPRTMSTESLCRQNYAAETEAAINKQVNIELYASYVYLSMSAYFDRDDVALHNVAKFMRKSSDEEREHAIGLMKFQTLRGGRVVFNNVEKPEKDEWGSALEAFNAVLALEKYNNKSLLELHAIGGKHNDTHMTSFLEDKYLHEQVESINEIAKIVTNLKRLGPGMGEYVFDKEHFED</sequence>
<gene>
    <name evidence="7" type="primary">WBGene00117379</name>
</gene>
<evidence type="ECO:0000256" key="3">
    <source>
        <dbReference type="ARBA" id="ARBA00022723"/>
    </source>
</evidence>
<evidence type="ECO:0000256" key="5">
    <source>
        <dbReference type="PIRSR" id="PIRSR601519-1"/>
    </source>
</evidence>
<dbReference type="InterPro" id="IPR001519">
    <property type="entry name" value="Ferritin"/>
</dbReference>
<evidence type="ECO:0000256" key="2">
    <source>
        <dbReference type="ARBA" id="ARBA00022434"/>
    </source>
</evidence>
<evidence type="ECO:0000256" key="6">
    <source>
        <dbReference type="RuleBase" id="RU361145"/>
    </source>
</evidence>
<dbReference type="Pfam" id="PF00210">
    <property type="entry name" value="Ferritin"/>
    <property type="match status" value="1"/>
</dbReference>
<dbReference type="CDD" id="cd01056">
    <property type="entry name" value="Euk_Ferritin"/>
    <property type="match status" value="1"/>
</dbReference>
<protein>
    <recommendedName>
        <fullName evidence="6">Ferritin</fullName>
        <ecNumber evidence="6">1.16.3.1</ecNumber>
    </recommendedName>
</protein>
<dbReference type="EC" id="1.16.3.1" evidence="6"/>
<evidence type="ECO:0000313" key="7">
    <source>
        <dbReference type="EnsemblMetazoa" id="PPA27825.1"/>
    </source>
</evidence>
<feature type="binding site" evidence="5">
    <location>
        <position position="67"/>
    </location>
    <ligand>
        <name>Fe cation</name>
        <dbReference type="ChEBI" id="CHEBI:24875"/>
        <label>1</label>
    </ligand>
</feature>
<organism evidence="7 8">
    <name type="scientific">Pristionchus pacificus</name>
    <name type="common">Parasitic nematode worm</name>
    <dbReference type="NCBI Taxonomy" id="54126"/>
    <lineage>
        <taxon>Eukaryota</taxon>
        <taxon>Metazoa</taxon>
        <taxon>Ecdysozoa</taxon>
        <taxon>Nematoda</taxon>
        <taxon>Chromadorea</taxon>
        <taxon>Rhabditida</taxon>
        <taxon>Rhabditina</taxon>
        <taxon>Diplogasteromorpha</taxon>
        <taxon>Diplogasteroidea</taxon>
        <taxon>Neodiplogasteridae</taxon>
        <taxon>Pristionchus</taxon>
    </lineage>
</organism>